<protein>
    <submittedName>
        <fullName evidence="1">Helix-turn-helix domain-containing protein</fullName>
    </submittedName>
</protein>
<sequence>MTIDQFCRSYCVGKTKTYSEIKSGRLKIRKLGSKTIIARADAEAWLASLPLANAV</sequence>
<evidence type="ECO:0000313" key="1">
    <source>
        <dbReference type="EMBL" id="NVI49984.1"/>
    </source>
</evidence>
<gene>
    <name evidence="1" type="ORF">HAP48_045525</name>
</gene>
<organism evidence="1">
    <name type="scientific">Bradyrhizobium septentrionale</name>
    <dbReference type="NCBI Taxonomy" id="1404411"/>
    <lineage>
        <taxon>Bacteria</taxon>
        <taxon>Pseudomonadati</taxon>
        <taxon>Pseudomonadota</taxon>
        <taxon>Alphaproteobacteria</taxon>
        <taxon>Hyphomicrobiales</taxon>
        <taxon>Nitrobacteraceae</taxon>
        <taxon>Bradyrhizobium</taxon>
    </lineage>
</organism>
<dbReference type="AlphaFoldDB" id="A0A973WA88"/>
<comment type="caution">
    <text evidence="1">The sequence shown here is derived from an EMBL/GenBank/DDBJ whole genome shotgun (WGS) entry which is preliminary data.</text>
</comment>
<name>A0A973WA88_9BRAD</name>
<accession>A0A973WA88</accession>
<dbReference type="EMBL" id="JAAOLE020000001">
    <property type="protein sequence ID" value="NVI49984.1"/>
    <property type="molecule type" value="Genomic_DNA"/>
</dbReference>
<reference evidence="1" key="1">
    <citation type="submission" date="2020-06" db="EMBL/GenBank/DDBJ databases">
        <title>Whole Genome Sequence of Bradyrhizobium sp. Strain 1S1.</title>
        <authorList>
            <person name="Bromfield E.S.P."/>
            <person name="Cloutier S."/>
        </authorList>
    </citation>
    <scope>NUCLEOTIDE SEQUENCE [LARGE SCALE GENOMIC DNA]</scope>
    <source>
        <strain evidence="1">1S1</strain>
    </source>
</reference>
<proteinExistence type="predicted"/>